<accession>A0A0P9CPG6</accession>
<feature type="region of interest" description="Disordered" evidence="5">
    <location>
        <begin position="177"/>
        <end position="201"/>
    </location>
</feature>
<dbReference type="EC" id="3.5.1.28" evidence="2"/>
<evidence type="ECO:0000256" key="3">
    <source>
        <dbReference type="ARBA" id="ARBA00022801"/>
    </source>
</evidence>
<keyword evidence="3" id="KW-0378">Hydrolase</keyword>
<dbReference type="Gene3D" id="3.40.80.10">
    <property type="entry name" value="Peptidoglycan recognition protein-like"/>
    <property type="match status" value="1"/>
</dbReference>
<comment type="catalytic activity">
    <reaction evidence="1">
        <text>Hydrolyzes the link between N-acetylmuramoyl residues and L-amino acid residues in certain cell-wall glycopeptides.</text>
        <dbReference type="EC" id="3.5.1.28"/>
    </reaction>
</comment>
<dbReference type="SUPFAM" id="SSF55846">
    <property type="entry name" value="N-acetylmuramoyl-L-alanine amidase-like"/>
    <property type="match status" value="1"/>
</dbReference>
<keyword evidence="4" id="KW-0961">Cell wall biogenesis/degradation</keyword>
<dbReference type="InterPro" id="IPR051206">
    <property type="entry name" value="NAMLAA_amidase_2"/>
</dbReference>
<dbReference type="GO" id="GO:0071555">
    <property type="term" value="P:cell wall organization"/>
    <property type="evidence" value="ECO:0007669"/>
    <property type="project" value="UniProtKB-KW"/>
</dbReference>
<reference evidence="7 8" key="1">
    <citation type="submission" date="2015-09" db="EMBL/GenBank/DDBJ databases">
        <title>Draft genome sequence of Kouleothrix aurantiaca JCM 19913.</title>
        <authorList>
            <person name="Hemp J."/>
        </authorList>
    </citation>
    <scope>NUCLEOTIDE SEQUENCE [LARGE SCALE GENOMIC DNA]</scope>
    <source>
        <strain evidence="7 8">COM-B</strain>
    </source>
</reference>
<comment type="caution">
    <text evidence="7">The sequence shown here is derived from an EMBL/GenBank/DDBJ whole genome shotgun (WGS) entry which is preliminary data.</text>
</comment>
<evidence type="ECO:0000256" key="5">
    <source>
        <dbReference type="SAM" id="MobiDB-lite"/>
    </source>
</evidence>
<dbReference type="AlphaFoldDB" id="A0A0P9CPG6"/>
<sequence length="201" mass="21180">MSESPRIHEHMAARSASGSRKGATVSLIVLHSDPQPAADALASYAAPGATTAPHYYIDAAGAITQLVEEARAARHSGRATWNKRRRNIDPISIGVTLEHTPGTVVPAEQFEALQSLIGRLKSTYKLDDAAVQRWEDALPGLSTADGVLTPADLPPPIAHPTSVRGPVVLSDDDVPFDEGTICGGTQGSGPAVLSDDDHHMR</sequence>
<dbReference type="GO" id="GO:0009254">
    <property type="term" value="P:peptidoglycan turnover"/>
    <property type="evidence" value="ECO:0007669"/>
    <property type="project" value="TreeGrafter"/>
</dbReference>
<dbReference type="EMBL" id="LJCR01003160">
    <property type="protein sequence ID" value="KPV47864.1"/>
    <property type="molecule type" value="Genomic_DNA"/>
</dbReference>
<dbReference type="PANTHER" id="PTHR30417">
    <property type="entry name" value="N-ACETYLMURAMOYL-L-ALANINE AMIDASE AMID"/>
    <property type="match status" value="1"/>
</dbReference>
<evidence type="ECO:0000313" key="8">
    <source>
        <dbReference type="Proteomes" id="UP000050509"/>
    </source>
</evidence>
<protein>
    <recommendedName>
        <fullName evidence="2">N-acetylmuramoyl-L-alanine amidase</fullName>
        <ecNumber evidence="2">3.5.1.28</ecNumber>
    </recommendedName>
</protein>
<evidence type="ECO:0000256" key="4">
    <source>
        <dbReference type="ARBA" id="ARBA00023316"/>
    </source>
</evidence>
<dbReference type="Pfam" id="PF01510">
    <property type="entry name" value="Amidase_2"/>
    <property type="match status" value="1"/>
</dbReference>
<keyword evidence="8" id="KW-1185">Reference proteome</keyword>
<dbReference type="Proteomes" id="UP000050509">
    <property type="component" value="Unassembled WGS sequence"/>
</dbReference>
<name>A0A0P9CPG6_9CHLR</name>
<dbReference type="GO" id="GO:0008745">
    <property type="term" value="F:N-acetylmuramoyl-L-alanine amidase activity"/>
    <property type="evidence" value="ECO:0007669"/>
    <property type="project" value="UniProtKB-EC"/>
</dbReference>
<dbReference type="PANTHER" id="PTHR30417:SF1">
    <property type="entry name" value="N-ACETYLMURAMOYL-L-ALANINE AMIDASE AMID"/>
    <property type="match status" value="1"/>
</dbReference>
<dbReference type="InterPro" id="IPR002502">
    <property type="entry name" value="Amidase_domain"/>
</dbReference>
<evidence type="ECO:0000256" key="2">
    <source>
        <dbReference type="ARBA" id="ARBA00011901"/>
    </source>
</evidence>
<feature type="non-terminal residue" evidence="7">
    <location>
        <position position="201"/>
    </location>
</feature>
<organism evidence="7 8">
    <name type="scientific">Kouleothrix aurantiaca</name>
    <dbReference type="NCBI Taxonomy" id="186479"/>
    <lineage>
        <taxon>Bacteria</taxon>
        <taxon>Bacillati</taxon>
        <taxon>Chloroflexota</taxon>
        <taxon>Chloroflexia</taxon>
        <taxon>Chloroflexales</taxon>
        <taxon>Roseiflexineae</taxon>
        <taxon>Roseiflexaceae</taxon>
        <taxon>Kouleothrix</taxon>
    </lineage>
</organism>
<dbReference type="GO" id="GO:0009253">
    <property type="term" value="P:peptidoglycan catabolic process"/>
    <property type="evidence" value="ECO:0007669"/>
    <property type="project" value="InterPro"/>
</dbReference>
<dbReference type="InterPro" id="IPR036505">
    <property type="entry name" value="Amidase/PGRP_sf"/>
</dbReference>
<dbReference type="SMART" id="SM00644">
    <property type="entry name" value="Ami_2"/>
    <property type="match status" value="1"/>
</dbReference>
<evidence type="ECO:0000313" key="7">
    <source>
        <dbReference type="EMBL" id="KPV47864.1"/>
    </source>
</evidence>
<proteinExistence type="predicted"/>
<gene>
    <name evidence="7" type="ORF">SE17_41155</name>
</gene>
<evidence type="ECO:0000259" key="6">
    <source>
        <dbReference type="SMART" id="SM00644"/>
    </source>
</evidence>
<feature type="domain" description="N-acetylmuramoyl-L-alanine amidase" evidence="6">
    <location>
        <begin position="13"/>
        <end position="146"/>
    </location>
</feature>
<evidence type="ECO:0000256" key="1">
    <source>
        <dbReference type="ARBA" id="ARBA00001561"/>
    </source>
</evidence>